<keyword evidence="3" id="KW-1185">Reference proteome</keyword>
<gene>
    <name evidence="2" type="ordered locus">Nitsa_0902</name>
</gene>
<evidence type="ECO:0000313" key="3">
    <source>
        <dbReference type="Proteomes" id="UP000008633"/>
    </source>
</evidence>
<dbReference type="STRING" id="749222.Nitsa_0902"/>
<dbReference type="NCBIfam" id="NF008528">
    <property type="entry name" value="PRK11463.1-2"/>
    <property type="match status" value="1"/>
</dbReference>
<feature type="transmembrane region" description="Helical" evidence="1">
    <location>
        <begin position="71"/>
        <end position="100"/>
    </location>
</feature>
<feature type="transmembrane region" description="Helical" evidence="1">
    <location>
        <begin position="29"/>
        <end position="50"/>
    </location>
</feature>
<dbReference type="InterPro" id="IPR007313">
    <property type="entry name" value="FxsA"/>
</dbReference>
<reference evidence="3" key="2">
    <citation type="submission" date="2011-01" db="EMBL/GenBank/DDBJ databases">
        <title>The complete genome of Nitratifractor salsuginis DSM 16511.</title>
        <authorList>
            <consortium name="US DOE Joint Genome Institute (JGI-PGF)"/>
            <person name="Lucas S."/>
            <person name="Copeland A."/>
            <person name="Lapidus A."/>
            <person name="Bruce D."/>
            <person name="Goodwin L."/>
            <person name="Pitluck S."/>
            <person name="Kyrpides N."/>
            <person name="Mavromatis K."/>
            <person name="Ivanova N."/>
            <person name="Mikhailova N."/>
            <person name="Zeytun A."/>
            <person name="Detter J.C."/>
            <person name="Tapia R."/>
            <person name="Han C."/>
            <person name="Land M."/>
            <person name="Hauser L."/>
            <person name="Markowitz V."/>
            <person name="Cheng J.-F."/>
            <person name="Hugenholtz P."/>
            <person name="Woyke T."/>
            <person name="Wu D."/>
            <person name="Tindall B."/>
            <person name="Schuetze A."/>
            <person name="Brambilla E."/>
            <person name="Klenk H.-P."/>
            <person name="Eisen J.A."/>
        </authorList>
    </citation>
    <scope>NUCLEOTIDE SEQUENCE [LARGE SCALE GENOMIC DNA]</scope>
    <source>
        <strain evidence="3">DSM 16511 / JCM 12458 / E9I37-1</strain>
    </source>
</reference>
<dbReference type="eggNOG" id="COG3030">
    <property type="taxonomic scope" value="Bacteria"/>
</dbReference>
<organism evidence="2 3">
    <name type="scientific">Nitratifractor salsuginis (strain DSM 16511 / JCM 12458 / E9I37-1)</name>
    <dbReference type="NCBI Taxonomy" id="749222"/>
    <lineage>
        <taxon>Bacteria</taxon>
        <taxon>Pseudomonadati</taxon>
        <taxon>Campylobacterota</taxon>
        <taxon>Epsilonproteobacteria</taxon>
        <taxon>Campylobacterales</taxon>
        <taxon>Sulfurovaceae</taxon>
        <taxon>Nitratifractor</taxon>
    </lineage>
</organism>
<keyword evidence="1" id="KW-1133">Transmembrane helix</keyword>
<dbReference type="RefSeq" id="WP_013553856.1">
    <property type="nucleotide sequence ID" value="NC_014935.1"/>
</dbReference>
<keyword evidence="1" id="KW-0812">Transmembrane</keyword>
<protein>
    <submittedName>
        <fullName evidence="2">FxsA cytoplasmic membrane protein</fullName>
    </submittedName>
</protein>
<dbReference type="Proteomes" id="UP000008633">
    <property type="component" value="Chromosome"/>
</dbReference>
<sequence length="144" mass="16468">MLYLLILFFAELFVSLKVGTVIGFGWSVVWILSTMILGALLLKLSPYALWNNFQTFNFGKFDLRDVHNASIAYMAGAILLIIPGVLTDLIGIALLLYTLYLHLFARIRPKQQTPHDPFYEGDNNVIDVEIIDEPDHSERDRKLR</sequence>
<evidence type="ECO:0000313" key="2">
    <source>
        <dbReference type="EMBL" id="ADV46162.1"/>
    </source>
</evidence>
<accession>E6X318</accession>
<dbReference type="KEGG" id="nsa:Nitsa_0902"/>
<dbReference type="EMBL" id="CP002452">
    <property type="protein sequence ID" value="ADV46162.1"/>
    <property type="molecule type" value="Genomic_DNA"/>
</dbReference>
<keyword evidence="1" id="KW-0472">Membrane</keyword>
<evidence type="ECO:0000256" key="1">
    <source>
        <dbReference type="SAM" id="Phobius"/>
    </source>
</evidence>
<reference evidence="2 3" key="1">
    <citation type="journal article" date="2011" name="Stand. Genomic Sci.">
        <title>Complete genome sequence of Nitratifractor salsuginis type strain (E9I37-1).</title>
        <authorList>
            <person name="Anderson I."/>
            <person name="Sikorski J."/>
            <person name="Zeytun A."/>
            <person name="Nolan M."/>
            <person name="Lapidus A."/>
            <person name="Lucas S."/>
            <person name="Hammon N."/>
            <person name="Deshpande S."/>
            <person name="Cheng J.F."/>
            <person name="Tapia R."/>
            <person name="Han C."/>
            <person name="Goodwin L."/>
            <person name="Pitluck S."/>
            <person name="Liolios K."/>
            <person name="Pagani I."/>
            <person name="Ivanova N."/>
            <person name="Huntemann M."/>
            <person name="Mavromatis K."/>
            <person name="Ovchinikova G."/>
            <person name="Pati A."/>
            <person name="Chen A."/>
            <person name="Palaniappan K."/>
            <person name="Land M."/>
            <person name="Hauser L."/>
            <person name="Brambilla E.M."/>
            <person name="Ngatchou-Djao O.D."/>
            <person name="Rohde M."/>
            <person name="Tindall B.J."/>
            <person name="Goker M."/>
            <person name="Detter J.C."/>
            <person name="Woyke T."/>
            <person name="Bristow J."/>
            <person name="Eisen J.A."/>
            <person name="Markowitz V."/>
            <person name="Hugenholtz P."/>
            <person name="Klenk H.P."/>
            <person name="Kyrpides N.C."/>
        </authorList>
    </citation>
    <scope>NUCLEOTIDE SEQUENCE [LARGE SCALE GENOMIC DNA]</scope>
    <source>
        <strain evidence="3">DSM 16511 / JCM 12458 / E9I37-1</strain>
    </source>
</reference>
<dbReference type="OrthoDB" id="5324937at2"/>
<dbReference type="Pfam" id="PF04186">
    <property type="entry name" value="FxsA"/>
    <property type="match status" value="1"/>
</dbReference>
<name>E6X318_NITSE</name>
<dbReference type="GO" id="GO:0016020">
    <property type="term" value="C:membrane"/>
    <property type="evidence" value="ECO:0007669"/>
    <property type="project" value="InterPro"/>
</dbReference>
<dbReference type="HOGENOM" id="CLU_150712_0_0_7"/>
<dbReference type="AlphaFoldDB" id="E6X318"/>
<proteinExistence type="predicted"/>